<gene>
    <name evidence="3" type="ORF">CERSUDRAFT_49192</name>
</gene>
<evidence type="ECO:0000313" key="3">
    <source>
        <dbReference type="EMBL" id="EMD38280.1"/>
    </source>
</evidence>
<feature type="compositionally biased region" description="Polar residues" evidence="1">
    <location>
        <begin position="23"/>
        <end position="39"/>
    </location>
</feature>
<dbReference type="Pfam" id="PF11274">
    <property type="entry name" value="DUF3074"/>
    <property type="match status" value="1"/>
</dbReference>
<dbReference type="OrthoDB" id="6423603at2759"/>
<evidence type="ECO:0000256" key="1">
    <source>
        <dbReference type="SAM" id="MobiDB-lite"/>
    </source>
</evidence>
<organism evidence="3 4">
    <name type="scientific">Ceriporiopsis subvermispora (strain B)</name>
    <name type="common">White-rot fungus</name>
    <name type="synonym">Gelatoporia subvermispora</name>
    <dbReference type="NCBI Taxonomy" id="914234"/>
    <lineage>
        <taxon>Eukaryota</taxon>
        <taxon>Fungi</taxon>
        <taxon>Dikarya</taxon>
        <taxon>Basidiomycota</taxon>
        <taxon>Agaricomycotina</taxon>
        <taxon>Agaricomycetes</taxon>
        <taxon>Polyporales</taxon>
        <taxon>Gelatoporiaceae</taxon>
        <taxon>Gelatoporia</taxon>
    </lineage>
</organism>
<sequence>TEIPSEETILKLGNELIESTTSWKQGKSFQKNAVKTSSRPKGPNDGAAWHCRISEHTAEDATFDEFWSKLGSNKAENEIQFIPEIKKVKLVKQLSPTSSIWTLYYTFPPPVSPRVFTVVQITHLEEASPRTGLIVSIPVDLSDDPELAKLEEKGVKGRYVSVERLKELDGGKVEWRMATSSTPGGNIPKFIAEGSMGSTISKVDLSMLEIATI</sequence>
<feature type="region of interest" description="Disordered" evidence="1">
    <location>
        <begin position="23"/>
        <end position="46"/>
    </location>
</feature>
<dbReference type="STRING" id="914234.M2R185"/>
<proteinExistence type="predicted"/>
<dbReference type="PANTHER" id="PTHR40370:SF1">
    <property type="entry name" value="DUF3074 DOMAIN-CONTAINING PROTEIN"/>
    <property type="match status" value="1"/>
</dbReference>
<dbReference type="SUPFAM" id="SSF55961">
    <property type="entry name" value="Bet v1-like"/>
    <property type="match status" value="1"/>
</dbReference>
<dbReference type="AlphaFoldDB" id="M2R185"/>
<dbReference type="EMBL" id="KB445795">
    <property type="protein sequence ID" value="EMD38280.1"/>
    <property type="molecule type" value="Genomic_DNA"/>
</dbReference>
<evidence type="ECO:0000313" key="4">
    <source>
        <dbReference type="Proteomes" id="UP000016930"/>
    </source>
</evidence>
<name>M2R185_CERS8</name>
<dbReference type="InterPro" id="IPR023393">
    <property type="entry name" value="START-like_dom_sf"/>
</dbReference>
<protein>
    <recommendedName>
        <fullName evidence="2">DUF3074 domain-containing protein</fullName>
    </recommendedName>
</protein>
<dbReference type="InterPro" id="IPR024500">
    <property type="entry name" value="DUF3074"/>
</dbReference>
<dbReference type="Proteomes" id="UP000016930">
    <property type="component" value="Unassembled WGS sequence"/>
</dbReference>
<accession>M2R185</accession>
<evidence type="ECO:0000259" key="2">
    <source>
        <dbReference type="Pfam" id="PF11274"/>
    </source>
</evidence>
<feature type="non-terminal residue" evidence="3">
    <location>
        <position position="213"/>
    </location>
</feature>
<keyword evidence="4" id="KW-1185">Reference proteome</keyword>
<dbReference type="Gene3D" id="3.30.530.20">
    <property type="match status" value="1"/>
</dbReference>
<reference evidence="3 4" key="1">
    <citation type="journal article" date="2012" name="Proc. Natl. Acad. Sci. U.S.A.">
        <title>Comparative genomics of Ceriporiopsis subvermispora and Phanerochaete chrysosporium provide insight into selective ligninolysis.</title>
        <authorList>
            <person name="Fernandez-Fueyo E."/>
            <person name="Ruiz-Duenas F.J."/>
            <person name="Ferreira P."/>
            <person name="Floudas D."/>
            <person name="Hibbett D.S."/>
            <person name="Canessa P."/>
            <person name="Larrondo L.F."/>
            <person name="James T.Y."/>
            <person name="Seelenfreund D."/>
            <person name="Lobos S."/>
            <person name="Polanco R."/>
            <person name="Tello M."/>
            <person name="Honda Y."/>
            <person name="Watanabe T."/>
            <person name="Watanabe T."/>
            <person name="Ryu J.S."/>
            <person name="Kubicek C.P."/>
            <person name="Schmoll M."/>
            <person name="Gaskell J."/>
            <person name="Hammel K.E."/>
            <person name="St John F.J."/>
            <person name="Vanden Wymelenberg A."/>
            <person name="Sabat G."/>
            <person name="Splinter BonDurant S."/>
            <person name="Syed K."/>
            <person name="Yadav J.S."/>
            <person name="Doddapaneni H."/>
            <person name="Subramanian V."/>
            <person name="Lavin J.L."/>
            <person name="Oguiza J.A."/>
            <person name="Perez G."/>
            <person name="Pisabarro A.G."/>
            <person name="Ramirez L."/>
            <person name="Santoyo F."/>
            <person name="Master E."/>
            <person name="Coutinho P.M."/>
            <person name="Henrissat B."/>
            <person name="Lombard V."/>
            <person name="Magnuson J.K."/>
            <person name="Kuees U."/>
            <person name="Hori C."/>
            <person name="Igarashi K."/>
            <person name="Samejima M."/>
            <person name="Held B.W."/>
            <person name="Barry K.W."/>
            <person name="LaButti K.M."/>
            <person name="Lapidus A."/>
            <person name="Lindquist E.A."/>
            <person name="Lucas S.M."/>
            <person name="Riley R."/>
            <person name="Salamov A.A."/>
            <person name="Hoffmeister D."/>
            <person name="Schwenk D."/>
            <person name="Hadar Y."/>
            <person name="Yarden O."/>
            <person name="de Vries R.P."/>
            <person name="Wiebenga A."/>
            <person name="Stenlid J."/>
            <person name="Eastwood D."/>
            <person name="Grigoriev I.V."/>
            <person name="Berka R.M."/>
            <person name="Blanchette R.A."/>
            <person name="Kersten P."/>
            <person name="Martinez A.T."/>
            <person name="Vicuna R."/>
            <person name="Cullen D."/>
        </authorList>
    </citation>
    <scope>NUCLEOTIDE SEQUENCE [LARGE SCALE GENOMIC DNA]</scope>
    <source>
        <strain evidence="3 4">B</strain>
    </source>
</reference>
<dbReference type="HOGENOM" id="CLU_078586_0_1_1"/>
<feature type="domain" description="DUF3074" evidence="2">
    <location>
        <begin position="49"/>
        <end position="202"/>
    </location>
</feature>
<dbReference type="PANTHER" id="PTHR40370">
    <property type="entry name" value="EXPRESSED PROTEIN"/>
    <property type="match status" value="1"/>
</dbReference>